<comment type="caution">
    <text evidence="3">The sequence shown here is derived from an EMBL/GenBank/DDBJ whole genome shotgun (WGS) entry which is preliminary data.</text>
</comment>
<dbReference type="GO" id="GO:0008168">
    <property type="term" value="F:methyltransferase activity"/>
    <property type="evidence" value="ECO:0007669"/>
    <property type="project" value="TreeGrafter"/>
</dbReference>
<name>A0A9P8HY57_9PEZI</name>
<accession>A0A9P8HY57</accession>
<dbReference type="EMBL" id="JAGHQL010000191">
    <property type="protein sequence ID" value="KAH0536626.1"/>
    <property type="molecule type" value="Genomic_DNA"/>
</dbReference>
<dbReference type="InterPro" id="IPR029063">
    <property type="entry name" value="SAM-dependent_MTases_sf"/>
</dbReference>
<keyword evidence="1" id="KW-0732">Signal</keyword>
<dbReference type="OrthoDB" id="3647at2759"/>
<dbReference type="SUPFAM" id="SSF53335">
    <property type="entry name" value="S-adenosyl-L-methionine-dependent methyltransferases"/>
    <property type="match status" value="1"/>
</dbReference>
<sequence>MPLSVLKLLVAASVSTMSISERVKKDYDNSAVTYNDYSSLPSGQLESQLIKIALGDCAGLTILDLGGGTGVHAREAIDLGAATVDIVDISPGMLKIGQEIEKSLGRENTTRFFEADVSKPLSHLPLRESGYDVVMANWIFGFADSMEVLEGMFRNVVGYLKPGGRFVGVRDADPRSPALEDNRYGGTCKWVKDIPGGVKYLCVLHCTPPIEFEGASLEVIYSGSTEMHERFGLIDVEVVPYESAEAVQKDPEFWKLFLERPNLAVVKAVKKTE</sequence>
<feature type="chain" id="PRO_5040273340" description="Methyltransferase domain-containing protein" evidence="1">
    <location>
        <begin position="21"/>
        <end position="273"/>
    </location>
</feature>
<organism evidence="3 4">
    <name type="scientific">Glutinoglossum americanum</name>
    <dbReference type="NCBI Taxonomy" id="1670608"/>
    <lineage>
        <taxon>Eukaryota</taxon>
        <taxon>Fungi</taxon>
        <taxon>Dikarya</taxon>
        <taxon>Ascomycota</taxon>
        <taxon>Pezizomycotina</taxon>
        <taxon>Geoglossomycetes</taxon>
        <taxon>Geoglossales</taxon>
        <taxon>Geoglossaceae</taxon>
        <taxon>Glutinoglossum</taxon>
    </lineage>
</organism>
<proteinExistence type="predicted"/>
<gene>
    <name evidence="3" type="ORF">FGG08_006520</name>
</gene>
<dbReference type="Proteomes" id="UP000698800">
    <property type="component" value="Unassembled WGS sequence"/>
</dbReference>
<reference evidence="3" key="1">
    <citation type="submission" date="2021-03" db="EMBL/GenBank/DDBJ databases">
        <title>Comparative genomics and phylogenomic investigation of the class Geoglossomycetes provide insights into ecological specialization and systematics.</title>
        <authorList>
            <person name="Melie T."/>
            <person name="Pirro S."/>
            <person name="Miller A.N."/>
            <person name="Quandt A."/>
        </authorList>
    </citation>
    <scope>NUCLEOTIDE SEQUENCE</scope>
    <source>
        <strain evidence="3">GBOQ0MN5Z8</strain>
    </source>
</reference>
<evidence type="ECO:0000259" key="2">
    <source>
        <dbReference type="Pfam" id="PF13649"/>
    </source>
</evidence>
<evidence type="ECO:0000313" key="4">
    <source>
        <dbReference type="Proteomes" id="UP000698800"/>
    </source>
</evidence>
<dbReference type="AlphaFoldDB" id="A0A9P8HY57"/>
<dbReference type="PANTHER" id="PTHR43591:SF24">
    <property type="entry name" value="2-METHOXY-6-POLYPRENYL-1,4-BENZOQUINOL METHYLASE, MITOCHONDRIAL"/>
    <property type="match status" value="1"/>
</dbReference>
<dbReference type="CDD" id="cd02440">
    <property type="entry name" value="AdoMet_MTases"/>
    <property type="match status" value="1"/>
</dbReference>
<dbReference type="Gene3D" id="3.40.50.150">
    <property type="entry name" value="Vaccinia Virus protein VP39"/>
    <property type="match status" value="1"/>
</dbReference>
<feature type="signal peptide" evidence="1">
    <location>
        <begin position="1"/>
        <end position="20"/>
    </location>
</feature>
<feature type="domain" description="Methyltransferase" evidence="2">
    <location>
        <begin position="62"/>
        <end position="164"/>
    </location>
</feature>
<dbReference type="InterPro" id="IPR041698">
    <property type="entry name" value="Methyltransf_25"/>
</dbReference>
<keyword evidence="4" id="KW-1185">Reference proteome</keyword>
<dbReference type="Pfam" id="PF13649">
    <property type="entry name" value="Methyltransf_25"/>
    <property type="match status" value="1"/>
</dbReference>
<evidence type="ECO:0000313" key="3">
    <source>
        <dbReference type="EMBL" id="KAH0536626.1"/>
    </source>
</evidence>
<evidence type="ECO:0000256" key="1">
    <source>
        <dbReference type="SAM" id="SignalP"/>
    </source>
</evidence>
<protein>
    <recommendedName>
        <fullName evidence="2">Methyltransferase domain-containing protein</fullName>
    </recommendedName>
</protein>
<dbReference type="PANTHER" id="PTHR43591">
    <property type="entry name" value="METHYLTRANSFERASE"/>
    <property type="match status" value="1"/>
</dbReference>